<accession>R2PC22</accession>
<evidence type="ECO:0000313" key="2">
    <source>
        <dbReference type="EMBL" id="EOT69227.1"/>
    </source>
</evidence>
<evidence type="ECO:0000313" key="1">
    <source>
        <dbReference type="EMBL" id="EOH80718.1"/>
    </source>
</evidence>
<protein>
    <submittedName>
        <fullName evidence="1">Uncharacterized protein</fullName>
    </submittedName>
</protein>
<gene>
    <name evidence="2" type="ORF">I585_00689</name>
    <name evidence="1" type="ORF">UAI_00758</name>
</gene>
<comment type="caution">
    <text evidence="1">The sequence shown here is derived from an EMBL/GenBank/DDBJ whole genome shotgun (WGS) entry which is preliminary data.</text>
</comment>
<dbReference type="STRING" id="71451.RV07_GL003609"/>
<dbReference type="AlphaFoldDB" id="R2PC22"/>
<dbReference type="Proteomes" id="UP000013783">
    <property type="component" value="Unassembled WGS sequence"/>
</dbReference>
<keyword evidence="4" id="KW-1185">Reference proteome</keyword>
<dbReference type="EMBL" id="ASWA01000002">
    <property type="protein sequence ID" value="EOT69227.1"/>
    <property type="molecule type" value="Genomic_DNA"/>
</dbReference>
<name>R2PC22_9ENTE</name>
<organism evidence="1 3">
    <name type="scientific">Enterococcus malodoratus ATCC 43197</name>
    <dbReference type="NCBI Taxonomy" id="1158601"/>
    <lineage>
        <taxon>Bacteria</taxon>
        <taxon>Bacillati</taxon>
        <taxon>Bacillota</taxon>
        <taxon>Bacilli</taxon>
        <taxon>Lactobacillales</taxon>
        <taxon>Enterococcaceae</taxon>
        <taxon>Enterococcus</taxon>
    </lineage>
</organism>
<reference evidence="1 3" key="1">
    <citation type="submission" date="2013-02" db="EMBL/GenBank/DDBJ databases">
        <title>The Genome Sequence of Enterococcus malodoratus ATCC_43197.</title>
        <authorList>
            <consortium name="The Broad Institute Genome Sequencing Platform"/>
            <consortium name="The Broad Institute Genome Sequencing Center for Infectious Disease"/>
            <person name="Earl A.M."/>
            <person name="Gilmore M.S."/>
            <person name="Lebreton F."/>
            <person name="Walker B."/>
            <person name="Young S.K."/>
            <person name="Zeng Q."/>
            <person name="Gargeya S."/>
            <person name="Fitzgerald M."/>
            <person name="Haas B."/>
            <person name="Abouelleil A."/>
            <person name="Alvarado L."/>
            <person name="Arachchi H.M."/>
            <person name="Berlin A.M."/>
            <person name="Chapman S.B."/>
            <person name="Dewar J."/>
            <person name="Goldberg J."/>
            <person name="Griggs A."/>
            <person name="Gujja S."/>
            <person name="Hansen M."/>
            <person name="Howarth C."/>
            <person name="Imamovic A."/>
            <person name="Larimer J."/>
            <person name="McCowan C."/>
            <person name="Murphy C."/>
            <person name="Neiman D."/>
            <person name="Pearson M."/>
            <person name="Priest M."/>
            <person name="Roberts A."/>
            <person name="Saif S."/>
            <person name="Shea T."/>
            <person name="Sisk P."/>
            <person name="Sykes S."/>
            <person name="Wortman J."/>
            <person name="Nusbaum C."/>
            <person name="Birren B."/>
        </authorList>
    </citation>
    <scope>NUCLEOTIDE SEQUENCE [LARGE SCALE GENOMIC DNA]</scope>
    <source>
        <strain evidence="1 3">ATCC 43197</strain>
    </source>
</reference>
<dbReference type="RefSeq" id="WP_010739636.1">
    <property type="nucleotide sequence ID" value="NZ_KB946249.1"/>
</dbReference>
<evidence type="ECO:0000313" key="3">
    <source>
        <dbReference type="Proteomes" id="UP000013783"/>
    </source>
</evidence>
<dbReference type="PATRIC" id="fig|1158601.3.peg.735"/>
<dbReference type="eggNOG" id="ENOG5032GCJ">
    <property type="taxonomic scope" value="Bacteria"/>
</dbReference>
<dbReference type="EMBL" id="AJAK01000007">
    <property type="protein sequence ID" value="EOH80718.1"/>
    <property type="molecule type" value="Genomic_DNA"/>
</dbReference>
<dbReference type="OrthoDB" id="2065410at2"/>
<proteinExistence type="predicted"/>
<dbReference type="Proteomes" id="UP000014148">
    <property type="component" value="Unassembled WGS sequence"/>
</dbReference>
<reference evidence="2 4" key="2">
    <citation type="submission" date="2013-03" db="EMBL/GenBank/DDBJ databases">
        <title>The Genome Sequence of Enterococcus malodoratus ATCC_43197 (PacBio/Illumina hybrid assembly).</title>
        <authorList>
            <consortium name="The Broad Institute Genomics Platform"/>
            <consortium name="The Broad Institute Genome Sequencing Center for Infectious Disease"/>
            <person name="Earl A."/>
            <person name="Russ C."/>
            <person name="Gilmore M."/>
            <person name="Surin D."/>
            <person name="Walker B."/>
            <person name="Young S."/>
            <person name="Zeng Q."/>
            <person name="Gargeya S."/>
            <person name="Fitzgerald M."/>
            <person name="Haas B."/>
            <person name="Abouelleil A."/>
            <person name="Allen A.W."/>
            <person name="Alvarado L."/>
            <person name="Arachchi H.M."/>
            <person name="Berlin A.M."/>
            <person name="Chapman S.B."/>
            <person name="Gainer-Dewar J."/>
            <person name="Goldberg J."/>
            <person name="Griggs A."/>
            <person name="Gujja S."/>
            <person name="Hansen M."/>
            <person name="Howarth C."/>
            <person name="Imamovic A."/>
            <person name="Ireland A."/>
            <person name="Larimer J."/>
            <person name="McCowan C."/>
            <person name="Murphy C."/>
            <person name="Pearson M."/>
            <person name="Poon T.W."/>
            <person name="Priest M."/>
            <person name="Roberts A."/>
            <person name="Saif S."/>
            <person name="Shea T."/>
            <person name="Sisk P."/>
            <person name="Sykes S."/>
            <person name="Wortman J."/>
            <person name="Nusbaum C."/>
            <person name="Birren B."/>
        </authorList>
    </citation>
    <scope>NUCLEOTIDE SEQUENCE [LARGE SCALE GENOMIC DNA]</scope>
    <source>
        <strain evidence="2 4">ATCC 43197</strain>
    </source>
</reference>
<evidence type="ECO:0000313" key="4">
    <source>
        <dbReference type="Proteomes" id="UP000014148"/>
    </source>
</evidence>
<sequence length="65" mass="6621">MARTFEINKKDGTNVVPAGASPLTITGLAAGTAVKKGDYVAVAVENGTKSIPTDIPAFTVKTEEG</sequence>